<dbReference type="PANTHER" id="PTHR43833">
    <property type="entry name" value="POTASSIUM CHANNEL PROTEIN 2-RELATED-RELATED"/>
    <property type="match status" value="1"/>
</dbReference>
<evidence type="ECO:0000259" key="3">
    <source>
        <dbReference type="PROSITE" id="PS51201"/>
    </source>
</evidence>
<evidence type="ECO:0000256" key="1">
    <source>
        <dbReference type="ARBA" id="ARBA00004651"/>
    </source>
</evidence>
<comment type="caution">
    <text evidence="5">The sequence shown here is derived from an EMBL/GenBank/DDBJ whole genome shotgun (WGS) entry which is preliminary data.</text>
</comment>
<accession>A0A9X2L363</accession>
<dbReference type="GO" id="GO:0006813">
    <property type="term" value="P:potassium ion transport"/>
    <property type="evidence" value="ECO:0007669"/>
    <property type="project" value="InterPro"/>
</dbReference>
<feature type="transmembrane region" description="Helical" evidence="2">
    <location>
        <begin position="12"/>
        <end position="35"/>
    </location>
</feature>
<dbReference type="PROSITE" id="PS51201">
    <property type="entry name" value="RCK_N"/>
    <property type="match status" value="1"/>
</dbReference>
<evidence type="ECO:0000256" key="2">
    <source>
        <dbReference type="SAM" id="Phobius"/>
    </source>
</evidence>
<keyword evidence="2" id="KW-0472">Membrane</keyword>
<dbReference type="GO" id="GO:0008324">
    <property type="term" value="F:monoatomic cation transmembrane transporter activity"/>
    <property type="evidence" value="ECO:0007669"/>
    <property type="project" value="InterPro"/>
</dbReference>
<evidence type="ECO:0000313" key="5">
    <source>
        <dbReference type="EMBL" id="MCP9291437.1"/>
    </source>
</evidence>
<dbReference type="Pfam" id="PF02080">
    <property type="entry name" value="TrkA_C"/>
    <property type="match status" value="1"/>
</dbReference>
<dbReference type="InterPro" id="IPR006037">
    <property type="entry name" value="RCK_C"/>
</dbReference>
<dbReference type="Pfam" id="PF07885">
    <property type="entry name" value="Ion_trans_2"/>
    <property type="match status" value="1"/>
</dbReference>
<name>A0A9X2L363_9BACT</name>
<evidence type="ECO:0000313" key="6">
    <source>
        <dbReference type="Proteomes" id="UP001139125"/>
    </source>
</evidence>
<dbReference type="AlphaFoldDB" id="A0A9X2L363"/>
<gene>
    <name evidence="5" type="ORF">NM125_07560</name>
</gene>
<dbReference type="InterPro" id="IPR050721">
    <property type="entry name" value="Trk_Ktr_HKT_K-transport"/>
</dbReference>
<dbReference type="Proteomes" id="UP001139125">
    <property type="component" value="Unassembled WGS sequence"/>
</dbReference>
<comment type="subcellular location">
    <subcellularLocation>
        <location evidence="1">Cell membrane</location>
        <topology evidence="1">Multi-pass membrane protein</topology>
    </subcellularLocation>
</comment>
<keyword evidence="5" id="KW-0406">Ion transport</keyword>
<sequence length="352" mass="39767">MKGFYSYSVENPALFRIGIASVIMMMIFVIGSTGYHYLEQMSWFDGFYMTFITISTIGFTEIKNLSVDGRIFTVVIFVMGIGVISYIASQTTQLLFESELFFERAMKKQLQKMENHYIICGYGRIGHRIAKDLSEADLPLVIVENRNSSIEKIKEDRLTYVEGDAQDEESLIEAGIMRAKGLICTLSSDQDNVFTTLLARELRPDIFILVRTNEKKNRRKILRAGADKVISPYDIGADRMANVILRPNVDQFIDKMTRGDLQDHTFEEVLISEDSELAGKSLVEVNVRNKYAVLIVAILSEDGSINFNPGSDSVINSGDSMIILGDPGKIQKFRTEVCKDNRTLSERAEQIQ</sequence>
<dbReference type="InterPro" id="IPR003148">
    <property type="entry name" value="RCK_N"/>
</dbReference>
<keyword evidence="5" id="KW-0407">Ion channel</keyword>
<dbReference type="InterPro" id="IPR013099">
    <property type="entry name" value="K_chnl_dom"/>
</dbReference>
<keyword evidence="5" id="KW-0813">Transport</keyword>
<dbReference type="EMBL" id="JANDBC010000001">
    <property type="protein sequence ID" value="MCP9291437.1"/>
    <property type="molecule type" value="Genomic_DNA"/>
</dbReference>
<dbReference type="RefSeq" id="WP_255134303.1">
    <property type="nucleotide sequence ID" value="NZ_JANDBC010000001.1"/>
</dbReference>
<dbReference type="PROSITE" id="PS51202">
    <property type="entry name" value="RCK_C"/>
    <property type="match status" value="1"/>
</dbReference>
<dbReference type="PANTHER" id="PTHR43833:SF9">
    <property type="entry name" value="POTASSIUM CHANNEL PROTEIN YUGO-RELATED"/>
    <property type="match status" value="1"/>
</dbReference>
<organism evidence="5 6">
    <name type="scientific">Gracilimonas sediminicola</name>
    <dbReference type="NCBI Taxonomy" id="2952158"/>
    <lineage>
        <taxon>Bacteria</taxon>
        <taxon>Pseudomonadati</taxon>
        <taxon>Balneolota</taxon>
        <taxon>Balneolia</taxon>
        <taxon>Balneolales</taxon>
        <taxon>Balneolaceae</taxon>
        <taxon>Gracilimonas</taxon>
    </lineage>
</organism>
<dbReference type="Gene3D" id="3.30.70.1450">
    <property type="entry name" value="Regulator of K+ conductance, C-terminal domain"/>
    <property type="match status" value="1"/>
</dbReference>
<dbReference type="SUPFAM" id="SSF81324">
    <property type="entry name" value="Voltage-gated potassium channels"/>
    <property type="match status" value="1"/>
</dbReference>
<dbReference type="GO" id="GO:0005886">
    <property type="term" value="C:plasma membrane"/>
    <property type="evidence" value="ECO:0007669"/>
    <property type="project" value="UniProtKB-SubCell"/>
</dbReference>
<proteinExistence type="predicted"/>
<dbReference type="InterPro" id="IPR036291">
    <property type="entry name" value="NAD(P)-bd_dom_sf"/>
</dbReference>
<keyword evidence="2" id="KW-0812">Transmembrane</keyword>
<keyword evidence="2" id="KW-1133">Transmembrane helix</keyword>
<dbReference type="Pfam" id="PF02254">
    <property type="entry name" value="TrkA_N"/>
    <property type="match status" value="1"/>
</dbReference>
<feature type="domain" description="RCK C-terminal" evidence="4">
    <location>
        <begin position="254"/>
        <end position="339"/>
    </location>
</feature>
<dbReference type="Gene3D" id="1.10.287.70">
    <property type="match status" value="1"/>
</dbReference>
<protein>
    <submittedName>
        <fullName evidence="5">Potassium channel protein</fullName>
    </submittedName>
</protein>
<dbReference type="SUPFAM" id="SSF51735">
    <property type="entry name" value="NAD(P)-binding Rossmann-fold domains"/>
    <property type="match status" value="1"/>
</dbReference>
<evidence type="ECO:0000259" key="4">
    <source>
        <dbReference type="PROSITE" id="PS51202"/>
    </source>
</evidence>
<dbReference type="Gene3D" id="3.40.50.720">
    <property type="entry name" value="NAD(P)-binding Rossmann-like Domain"/>
    <property type="match status" value="1"/>
</dbReference>
<reference evidence="5" key="1">
    <citation type="submission" date="2022-06" db="EMBL/GenBank/DDBJ databases">
        <title>Gracilimonas sp. CAU 1638 isolated from sea sediment.</title>
        <authorList>
            <person name="Kim W."/>
        </authorList>
    </citation>
    <scope>NUCLEOTIDE SEQUENCE</scope>
    <source>
        <strain evidence="5">CAU 1638</strain>
    </source>
</reference>
<dbReference type="InterPro" id="IPR036721">
    <property type="entry name" value="RCK_C_sf"/>
</dbReference>
<feature type="transmembrane region" description="Helical" evidence="2">
    <location>
        <begin position="41"/>
        <end position="59"/>
    </location>
</feature>
<dbReference type="SUPFAM" id="SSF116726">
    <property type="entry name" value="TrkA C-terminal domain-like"/>
    <property type="match status" value="1"/>
</dbReference>
<feature type="domain" description="RCK N-terminal" evidence="3">
    <location>
        <begin position="114"/>
        <end position="230"/>
    </location>
</feature>
<keyword evidence="6" id="KW-1185">Reference proteome</keyword>
<feature type="transmembrane region" description="Helical" evidence="2">
    <location>
        <begin position="71"/>
        <end position="88"/>
    </location>
</feature>